<dbReference type="Gene3D" id="3.90.550.50">
    <property type="match status" value="1"/>
</dbReference>
<dbReference type="GO" id="GO:0000139">
    <property type="term" value="C:Golgi membrane"/>
    <property type="evidence" value="ECO:0007669"/>
    <property type="project" value="UniProtKB-SubCell"/>
</dbReference>
<evidence type="ECO:0000256" key="10">
    <source>
        <dbReference type="ARBA" id="ARBA00023180"/>
    </source>
</evidence>
<keyword evidence="3 11" id="KW-0328">Glycosyltransferase</keyword>
<evidence type="ECO:0000256" key="9">
    <source>
        <dbReference type="ARBA" id="ARBA00023136"/>
    </source>
</evidence>
<comment type="subcellular location">
    <subcellularLocation>
        <location evidence="1 11">Golgi apparatus membrane</location>
        <topology evidence="1 11">Single-pass type II membrane protein</topology>
    </subcellularLocation>
</comment>
<dbReference type="EMBL" id="LR900786">
    <property type="protein sequence ID" value="CAD7246897.1"/>
    <property type="molecule type" value="Genomic_DNA"/>
</dbReference>
<dbReference type="AlphaFoldDB" id="A0A7R8XBP3"/>
<dbReference type="Proteomes" id="UP000677054">
    <property type="component" value="Unassembled WGS sequence"/>
</dbReference>
<dbReference type="PANTHER" id="PTHR11214:SF379">
    <property type="entry name" value="HEXOSYLTRANSFERASE-RELATED"/>
    <property type="match status" value="1"/>
</dbReference>
<dbReference type="FunFam" id="3.90.550.50:FF:000001">
    <property type="entry name" value="Hexosyltransferase"/>
    <property type="match status" value="1"/>
</dbReference>
<evidence type="ECO:0000256" key="8">
    <source>
        <dbReference type="ARBA" id="ARBA00023034"/>
    </source>
</evidence>
<dbReference type="Pfam" id="PF01762">
    <property type="entry name" value="Galactosyl_T"/>
    <property type="match status" value="1"/>
</dbReference>
<keyword evidence="7" id="KW-1133">Transmembrane helix</keyword>
<comment type="similarity">
    <text evidence="2 11">Belongs to the glycosyltransferase 31 family.</text>
</comment>
<dbReference type="EC" id="2.4.1.-" evidence="11"/>
<keyword evidence="9" id="KW-0472">Membrane</keyword>
<evidence type="ECO:0000256" key="5">
    <source>
        <dbReference type="ARBA" id="ARBA00022692"/>
    </source>
</evidence>
<protein>
    <recommendedName>
        <fullName evidence="11">Hexosyltransferase</fullName>
        <ecNumber evidence="11">2.4.1.-</ecNumber>
    </recommendedName>
</protein>
<evidence type="ECO:0000256" key="1">
    <source>
        <dbReference type="ARBA" id="ARBA00004323"/>
    </source>
</evidence>
<sequence length="313" mass="35773">MPRERESPPSGIFSSAAVEDLLHPLGFPIPNRALCEGWETPRLLVLVTTRAQNARNREVIRKTWGHVALRRDVRLAFFAALAPTHDRRVQDSLEEESRHFGDIIQADFIDRYDNLTLKAVSILEWTLNYCANITFLLKTDDDMFINTFQLLDFIDTHHAAINTIFGFLFTNGKPDRNPHSKWHVSESEYPATHYPRFVAGPAYLLTSDTLHPLWKSALPHPFFKLEDVFLTGLIAQNLHINRLGDPKFFNHVPDSPHRARSVISMHGVPLKEFYNVWDSVCSSSGSREADCILKLCALRALALFLFLKRPFIG</sequence>
<evidence type="ECO:0000256" key="2">
    <source>
        <dbReference type="ARBA" id="ARBA00008661"/>
    </source>
</evidence>
<organism evidence="12">
    <name type="scientific">Darwinula stevensoni</name>
    <dbReference type="NCBI Taxonomy" id="69355"/>
    <lineage>
        <taxon>Eukaryota</taxon>
        <taxon>Metazoa</taxon>
        <taxon>Ecdysozoa</taxon>
        <taxon>Arthropoda</taxon>
        <taxon>Crustacea</taxon>
        <taxon>Oligostraca</taxon>
        <taxon>Ostracoda</taxon>
        <taxon>Podocopa</taxon>
        <taxon>Podocopida</taxon>
        <taxon>Darwinulocopina</taxon>
        <taxon>Darwinuloidea</taxon>
        <taxon>Darwinulidae</taxon>
        <taxon>Darwinula</taxon>
    </lineage>
</organism>
<name>A0A7R8XBP3_9CRUS</name>
<proteinExistence type="inferred from homology"/>
<reference evidence="12" key="1">
    <citation type="submission" date="2020-11" db="EMBL/GenBank/DDBJ databases">
        <authorList>
            <person name="Tran Van P."/>
        </authorList>
    </citation>
    <scope>NUCLEOTIDE SEQUENCE</scope>
</reference>
<accession>A0A7R8XBP3</accession>
<dbReference type="GO" id="GO:0016758">
    <property type="term" value="F:hexosyltransferase activity"/>
    <property type="evidence" value="ECO:0007669"/>
    <property type="project" value="InterPro"/>
</dbReference>
<evidence type="ECO:0000313" key="12">
    <source>
        <dbReference type="EMBL" id="CAD7246897.1"/>
    </source>
</evidence>
<dbReference type="PANTHER" id="PTHR11214">
    <property type="entry name" value="BETA-1,3-N-ACETYLGLUCOSAMINYLTRANSFERASE"/>
    <property type="match status" value="1"/>
</dbReference>
<evidence type="ECO:0000256" key="7">
    <source>
        <dbReference type="ARBA" id="ARBA00022989"/>
    </source>
</evidence>
<keyword evidence="13" id="KW-1185">Reference proteome</keyword>
<dbReference type="EMBL" id="CAJPEV010001269">
    <property type="protein sequence ID" value="CAG0891756.1"/>
    <property type="molecule type" value="Genomic_DNA"/>
</dbReference>
<evidence type="ECO:0000313" key="13">
    <source>
        <dbReference type="Proteomes" id="UP000677054"/>
    </source>
</evidence>
<keyword evidence="10" id="KW-0325">Glycoprotein</keyword>
<keyword evidence="5" id="KW-0812">Transmembrane</keyword>
<evidence type="ECO:0000256" key="11">
    <source>
        <dbReference type="RuleBase" id="RU363063"/>
    </source>
</evidence>
<keyword evidence="6" id="KW-0735">Signal-anchor</keyword>
<evidence type="ECO:0000256" key="4">
    <source>
        <dbReference type="ARBA" id="ARBA00022679"/>
    </source>
</evidence>
<dbReference type="GO" id="GO:0006493">
    <property type="term" value="P:protein O-linked glycosylation"/>
    <property type="evidence" value="ECO:0007669"/>
    <property type="project" value="TreeGrafter"/>
</dbReference>
<dbReference type="OrthoDB" id="6374241at2759"/>
<dbReference type="InterPro" id="IPR002659">
    <property type="entry name" value="Glyco_trans_31"/>
</dbReference>
<gene>
    <name evidence="12" type="ORF">DSTB1V02_LOCUS6739</name>
</gene>
<evidence type="ECO:0000256" key="3">
    <source>
        <dbReference type="ARBA" id="ARBA00022676"/>
    </source>
</evidence>
<keyword evidence="8 11" id="KW-0333">Golgi apparatus</keyword>
<evidence type="ECO:0000256" key="6">
    <source>
        <dbReference type="ARBA" id="ARBA00022968"/>
    </source>
</evidence>
<keyword evidence="4" id="KW-0808">Transferase</keyword>